<dbReference type="EMBL" id="QSGD01000006">
    <property type="protein sequence ID" value="RHB08606.1"/>
    <property type="molecule type" value="Genomic_DNA"/>
</dbReference>
<feature type="coiled-coil region" evidence="1">
    <location>
        <begin position="147"/>
        <end position="276"/>
    </location>
</feature>
<evidence type="ECO:0000313" key="2">
    <source>
        <dbReference type="EMBL" id="RHB08606.1"/>
    </source>
</evidence>
<dbReference type="InterPro" id="IPR019219">
    <property type="entry name" value="DUF2130"/>
</dbReference>
<comment type="caution">
    <text evidence="2">The sequence shown here is derived from an EMBL/GenBank/DDBJ whole genome shotgun (WGS) entry which is preliminary data.</text>
</comment>
<name>A0A413UER5_9FIRM</name>
<feature type="coiled-coil region" evidence="1">
    <location>
        <begin position="29"/>
        <end position="123"/>
    </location>
</feature>
<dbReference type="AlphaFoldDB" id="A0A413UER5"/>
<dbReference type="RefSeq" id="WP_118010841.1">
    <property type="nucleotide sequence ID" value="NZ_QSGD01000006.1"/>
</dbReference>
<accession>A0A413UER5</accession>
<sequence length="546" mass="64561">MSQIKCPNCGTVFQVDESQYHEILQQVRNEEFEKELKEREKNSNQVIQSKLEKAYESKLSQKTLEIKELQANKEQEIISLKEQLKSAEQIIKSETEKAYQEQLNKKELEIKQLQSDFNQKQNDKEQEVISLKEKLEASTQLTKTETQKEFQEQLNKKDLEISKLNAKLEQILSQNKINESKTEQEYKLQLQAKENEIQALKSNISNNEKVLKANLENTYQSQLNEKNLEIQSLKQDIDKAKVENELNVKSIKQDLQNQIEQDKMKYQLQEKSLQEKYDTLLQTKDEQIAYYKDFKLKQSTKMIGESLEQHCEIEFNKLRATGFQNAYFEKDNDARTGSKGDYIYRELDENGVEIISIMFEMKNENDKTATKHKNEDFLKELDKDRNEKNCEYAVLVSMLEPENELYNTGIVDKSHRYPKMYVIRPQFFIPMITILRNAAFNSMQYKNELQLVRNQNIDITNFEESMNDFKQKFSRNYELASKKFNIAIEEIDKTISHLQKTKEALLSSERQLQLANNKAEDLTIKRLTRNNPTMKQKFDELKKDNK</sequence>
<feature type="coiled-coil region" evidence="1">
    <location>
        <begin position="498"/>
        <end position="544"/>
    </location>
</feature>
<gene>
    <name evidence="2" type="ORF">DW907_03020</name>
</gene>
<protein>
    <submittedName>
        <fullName evidence="2">DUF2130 domain-containing protein</fullName>
    </submittedName>
</protein>
<evidence type="ECO:0000256" key="1">
    <source>
        <dbReference type="SAM" id="Coils"/>
    </source>
</evidence>
<evidence type="ECO:0000313" key="3">
    <source>
        <dbReference type="Proteomes" id="UP000285288"/>
    </source>
</evidence>
<keyword evidence="1" id="KW-0175">Coiled coil</keyword>
<dbReference type="Pfam" id="PF09903">
    <property type="entry name" value="DUF2130"/>
    <property type="match status" value="1"/>
</dbReference>
<dbReference type="Proteomes" id="UP000285288">
    <property type="component" value="Unassembled WGS sequence"/>
</dbReference>
<reference evidence="2 3" key="1">
    <citation type="submission" date="2018-08" db="EMBL/GenBank/DDBJ databases">
        <title>A genome reference for cultivated species of the human gut microbiota.</title>
        <authorList>
            <person name="Zou Y."/>
            <person name="Xue W."/>
            <person name="Luo G."/>
        </authorList>
    </citation>
    <scope>NUCLEOTIDE SEQUENCE [LARGE SCALE GENOMIC DNA]</scope>
    <source>
        <strain evidence="2 3">AM42-13AC</strain>
    </source>
</reference>
<proteinExistence type="predicted"/>
<organism evidence="2 3">
    <name type="scientific">Holdemanella biformis</name>
    <dbReference type="NCBI Taxonomy" id="1735"/>
    <lineage>
        <taxon>Bacteria</taxon>
        <taxon>Bacillati</taxon>
        <taxon>Bacillota</taxon>
        <taxon>Erysipelotrichia</taxon>
        <taxon>Erysipelotrichales</taxon>
        <taxon>Erysipelotrichaceae</taxon>
        <taxon>Holdemanella</taxon>
    </lineage>
</organism>